<reference evidence="3" key="1">
    <citation type="submission" date="2015-06" db="EMBL/GenBank/DDBJ databases">
        <title>Expansion of signal transduction pathways in fungi by whole-genome duplication.</title>
        <authorList>
            <consortium name="DOE Joint Genome Institute"/>
            <person name="Corrochano L.M."/>
            <person name="Kuo A."/>
            <person name="Marcet-Houben M."/>
            <person name="Polaino S."/>
            <person name="Salamov A."/>
            <person name="Villalobos J.M."/>
            <person name="Alvarez M.I."/>
            <person name="Avalos J."/>
            <person name="Benito E.P."/>
            <person name="Benoit I."/>
            <person name="Burger G."/>
            <person name="Camino L.P."/>
            <person name="Canovas D."/>
            <person name="Cerda-Olmedo E."/>
            <person name="Cheng J.-F."/>
            <person name="Dominguez A."/>
            <person name="Elias M."/>
            <person name="Eslava A.P."/>
            <person name="Glaser F."/>
            <person name="Grimwood J."/>
            <person name="Gutierrez G."/>
            <person name="Heitman J."/>
            <person name="Henrissat B."/>
            <person name="Iturriaga E.A."/>
            <person name="Lang B.F."/>
            <person name="Lavin J.L."/>
            <person name="Lee S."/>
            <person name="Li W."/>
            <person name="Lindquist E."/>
            <person name="Lopez-Garcia S."/>
            <person name="Luque E.M."/>
            <person name="Marcos A.T."/>
            <person name="Martin J."/>
            <person name="McCluskey K."/>
            <person name="Medina H.R."/>
            <person name="Miralles-Duran A."/>
            <person name="Miyazaki A."/>
            <person name="Munoz-Torres E."/>
            <person name="Oguiza J.A."/>
            <person name="Ohm R."/>
            <person name="Olmedo M."/>
            <person name="Orejas M."/>
            <person name="Ortiz-Castellanos L."/>
            <person name="Pisabarro A.G."/>
            <person name="Rodriguez-Romero J."/>
            <person name="Ruiz-Herrera J."/>
            <person name="Ruiz-Vazquez R."/>
            <person name="Sanz C."/>
            <person name="Schackwitz W."/>
            <person name="Schmutz J."/>
            <person name="Shahriari M."/>
            <person name="Shelest E."/>
            <person name="Silva-Franco F."/>
            <person name="Soanes D."/>
            <person name="Syed K."/>
            <person name="Tagua V.G."/>
            <person name="Talbot N.J."/>
            <person name="Thon M."/>
            <person name="De vries R.P."/>
            <person name="Wiebenga A."/>
            <person name="Yadav J.S."/>
            <person name="Braun E.L."/>
            <person name="Baker S."/>
            <person name="Garre V."/>
            <person name="Horwitz B."/>
            <person name="Torres-Martinez S."/>
            <person name="Idnurm A."/>
            <person name="Herrera-Estrella A."/>
            <person name="Gabaldon T."/>
            <person name="Grigoriev I.V."/>
        </authorList>
    </citation>
    <scope>NUCLEOTIDE SEQUENCE [LARGE SCALE GENOMIC DNA]</scope>
    <source>
        <strain evidence="3">NRRL 1555(-)</strain>
    </source>
</reference>
<gene>
    <name evidence="2" type="ORF">PHYBLDRAFT_162593</name>
</gene>
<evidence type="ECO:0000313" key="3">
    <source>
        <dbReference type="Proteomes" id="UP000077315"/>
    </source>
</evidence>
<feature type="compositionally biased region" description="Basic and acidic residues" evidence="1">
    <location>
        <begin position="88"/>
        <end position="108"/>
    </location>
</feature>
<dbReference type="Proteomes" id="UP000077315">
    <property type="component" value="Unassembled WGS sequence"/>
</dbReference>
<name>A0A162V2L1_PHYB8</name>
<feature type="region of interest" description="Disordered" evidence="1">
    <location>
        <begin position="68"/>
        <end position="108"/>
    </location>
</feature>
<keyword evidence="3" id="KW-1185">Reference proteome</keyword>
<organism evidence="2 3">
    <name type="scientific">Phycomyces blakesleeanus (strain ATCC 8743b / DSM 1359 / FGSC 10004 / NBRC 33097 / NRRL 1555)</name>
    <dbReference type="NCBI Taxonomy" id="763407"/>
    <lineage>
        <taxon>Eukaryota</taxon>
        <taxon>Fungi</taxon>
        <taxon>Fungi incertae sedis</taxon>
        <taxon>Mucoromycota</taxon>
        <taxon>Mucoromycotina</taxon>
        <taxon>Mucoromycetes</taxon>
        <taxon>Mucorales</taxon>
        <taxon>Phycomycetaceae</taxon>
        <taxon>Phycomyces</taxon>
    </lineage>
</organism>
<protein>
    <submittedName>
        <fullName evidence="2">Uncharacterized protein</fullName>
    </submittedName>
</protein>
<dbReference type="AlphaFoldDB" id="A0A162V2L1"/>
<proteinExistence type="predicted"/>
<dbReference type="GeneID" id="28995564"/>
<dbReference type="RefSeq" id="XP_018297572.1">
    <property type="nucleotide sequence ID" value="XM_018434658.1"/>
</dbReference>
<dbReference type="EMBL" id="KV440972">
    <property type="protein sequence ID" value="OAD79532.1"/>
    <property type="molecule type" value="Genomic_DNA"/>
</dbReference>
<evidence type="ECO:0000313" key="2">
    <source>
        <dbReference type="EMBL" id="OAD79532.1"/>
    </source>
</evidence>
<dbReference type="VEuPathDB" id="FungiDB:PHYBLDRAFT_162593"/>
<sequence>MPLNHFFRYNNTKELSTRPTAFGSLRRPLLCLTRSSFVDQASKKTFQTPPTPPASKTTTTTTTIITTTTTTTTTRPSCHSLPTPLTVHKPDGCGKQDKRRGKTFDNKDKDLQLLQRQLAAYEKLEQAWEDRRKDHHQRERYMQRQLRDTHLGLVELQSQSDHRKWLMCRARS</sequence>
<accession>A0A162V2L1</accession>
<evidence type="ECO:0000256" key="1">
    <source>
        <dbReference type="SAM" id="MobiDB-lite"/>
    </source>
</evidence>
<dbReference type="InParanoid" id="A0A162V2L1"/>